<comment type="cofactor">
    <cofactor evidence="13">
        <name>Mn(2+)</name>
        <dbReference type="ChEBI" id="CHEBI:29035"/>
    </cofactor>
    <text evidence="13">The cofactor is mostly bound to the substrate.</text>
</comment>
<comment type="caution">
    <text evidence="16">The sequence shown here is derived from an EMBL/GenBank/DDBJ whole genome shotgun (WGS) entry which is preliminary data.</text>
</comment>
<sequence>MDYHITYDDKIKIKMAGKMILNKIMGSRKRLVIALLLIVMFVDFCILSSPRAEPGVQRHPAAAAAARRPPARDTEEAAGRQHRRPTRWAKEQEQELRRELEEDGEDTGGEQEDEDQPRPGASWDAERQEEQMDVDAWDKLNEVNVDGDGSEVLKLSPLMVPEINNRTRGLHALVLEQNSHAVMARRRFDTVLKNVHREVIHFLDAVRPGRIIVLATKGSEQTLGETFSPAPVDGEYGGPLFLRVDLRPGSLPDTPPCDWPESEESGRRHAFCDHFEGYPGLCRCLQPHPILPESSDTTEDVDSIYVAVMATHRPYYLYRALRSLAFAPGAVYSNIIVYLENSLNQELEALVTLFGFKIRYIAAKPNENIKGVIGNRVMDIFDDVFTNFMEAEYVLFIEEDLECSPDIFRYFGQTRSLLVDDPSLFSVSALNRQSYRNTSHVAHVAYRVDSLPSAGFLLHRNVYETDIKPVWPQYAWTKDWTTFLNRVVRGDREVVVPDVNRVYHIGLDSQFVNTGLYEQMSKNLSVNPDPSAALQDVTRLHKLNYEEDLLATLEAGVVIRDYGNLCSAGNMTVQFRNQCWGLWPYSTTGHHGGLWRFWLENKKGFLFHMVFIGVPYSRYSSHKPADVEPFRASAADMASTPARREARQAGQC</sequence>
<organism evidence="16 17">
    <name type="scientific">Amphibalanus amphitrite</name>
    <name type="common">Striped barnacle</name>
    <name type="synonym">Balanus amphitrite</name>
    <dbReference type="NCBI Taxonomy" id="1232801"/>
    <lineage>
        <taxon>Eukaryota</taxon>
        <taxon>Metazoa</taxon>
        <taxon>Ecdysozoa</taxon>
        <taxon>Arthropoda</taxon>
        <taxon>Crustacea</taxon>
        <taxon>Multicrustacea</taxon>
        <taxon>Cirripedia</taxon>
        <taxon>Thoracica</taxon>
        <taxon>Thoracicalcarea</taxon>
        <taxon>Balanomorpha</taxon>
        <taxon>Balanoidea</taxon>
        <taxon>Balanidae</taxon>
        <taxon>Amphibalaninae</taxon>
        <taxon>Amphibalanus</taxon>
    </lineage>
</organism>
<evidence type="ECO:0000256" key="1">
    <source>
        <dbReference type="ARBA" id="ARBA00004323"/>
    </source>
</evidence>
<dbReference type="InterPro" id="IPR004139">
    <property type="entry name" value="Glyco_trans_13"/>
</dbReference>
<feature type="compositionally biased region" description="Basic and acidic residues" evidence="14">
    <location>
        <begin position="70"/>
        <end position="79"/>
    </location>
</feature>
<keyword evidence="17" id="KW-1185">Reference proteome</keyword>
<dbReference type="PANTHER" id="PTHR46396:SF2">
    <property type="entry name" value="ILEI_PANDER DOMAIN-CONTAINING PROTEIN"/>
    <property type="match status" value="1"/>
</dbReference>
<dbReference type="InterPro" id="IPR029044">
    <property type="entry name" value="Nucleotide-diphossugar_trans"/>
</dbReference>
<accession>A0A6A4VFL3</accession>
<feature type="compositionally biased region" description="Acidic residues" evidence="14">
    <location>
        <begin position="101"/>
        <end position="115"/>
    </location>
</feature>
<keyword evidence="6" id="KW-0812">Transmembrane</keyword>
<evidence type="ECO:0000256" key="2">
    <source>
        <dbReference type="ARBA" id="ARBA00004922"/>
    </source>
</evidence>
<comment type="function">
    <text evidence="13">Initiates complex N-linked carbohydrate formation. Essential for the conversion of high-mannose to hybrid and complex N-glycans.</text>
</comment>
<dbReference type="Proteomes" id="UP000440578">
    <property type="component" value="Unassembled WGS sequence"/>
</dbReference>
<evidence type="ECO:0000313" key="16">
    <source>
        <dbReference type="EMBL" id="KAF0289158.1"/>
    </source>
</evidence>
<dbReference type="EC" id="2.4.1.101" evidence="13"/>
<dbReference type="PANTHER" id="PTHR46396">
    <property type="entry name" value="PROTEIN O-LINKED-MANNOSE BETA-1,2-N-ACETYLGLUCOSAMINYLTRANSFERASE 1"/>
    <property type="match status" value="1"/>
</dbReference>
<evidence type="ECO:0000256" key="12">
    <source>
        <dbReference type="ARBA" id="ARBA00023211"/>
    </source>
</evidence>
<evidence type="ECO:0000256" key="11">
    <source>
        <dbReference type="ARBA" id="ARBA00023136"/>
    </source>
</evidence>
<evidence type="ECO:0000256" key="13">
    <source>
        <dbReference type="RuleBase" id="RU368119"/>
    </source>
</evidence>
<dbReference type="GO" id="GO:0003827">
    <property type="term" value="F:alpha-1,3-mannosylglycoprotein 2-beta-N-acetylglucosaminyltransferase activity"/>
    <property type="evidence" value="ECO:0007669"/>
    <property type="project" value="UniProtKB-UniRule"/>
</dbReference>
<dbReference type="EMBL" id="VIIS01002057">
    <property type="protein sequence ID" value="KAF0289158.1"/>
    <property type="molecule type" value="Genomic_DNA"/>
</dbReference>
<dbReference type="GO" id="GO:0047223">
    <property type="term" value="F:beta-1,3-galactosyl-O-glycosyl-glycoprotein beta-1,3-N-acetylglucosaminyltransferase activity"/>
    <property type="evidence" value="ECO:0007669"/>
    <property type="project" value="TreeGrafter"/>
</dbReference>
<dbReference type="GO" id="GO:0016266">
    <property type="term" value="P:protein O-linked glycosylation via N-acetyl-galactosamine"/>
    <property type="evidence" value="ECO:0007669"/>
    <property type="project" value="TreeGrafter"/>
</dbReference>
<keyword evidence="9" id="KW-1133">Transmembrane helix</keyword>
<dbReference type="Pfam" id="PF03071">
    <property type="entry name" value="GNT-I"/>
    <property type="match status" value="1"/>
</dbReference>
<evidence type="ECO:0000256" key="3">
    <source>
        <dbReference type="ARBA" id="ARBA00006492"/>
    </source>
</evidence>
<evidence type="ECO:0000256" key="9">
    <source>
        <dbReference type="ARBA" id="ARBA00022989"/>
    </source>
</evidence>
<evidence type="ECO:0000256" key="14">
    <source>
        <dbReference type="SAM" id="MobiDB-lite"/>
    </source>
</evidence>
<name>A0A6A4VFL3_AMPAM</name>
<keyword evidence="10 13" id="KW-0333">Golgi apparatus</keyword>
<evidence type="ECO:0000256" key="5">
    <source>
        <dbReference type="ARBA" id="ARBA00022679"/>
    </source>
</evidence>
<proteinExistence type="inferred from homology"/>
<evidence type="ECO:0000259" key="15">
    <source>
        <dbReference type="Pfam" id="PF15711"/>
    </source>
</evidence>
<feature type="region of interest" description="Disordered" evidence="14">
    <location>
        <begin position="52"/>
        <end position="131"/>
    </location>
</feature>
<evidence type="ECO:0000256" key="4">
    <source>
        <dbReference type="ARBA" id="ARBA00022676"/>
    </source>
</evidence>
<evidence type="ECO:0000256" key="10">
    <source>
        <dbReference type="ARBA" id="ARBA00023034"/>
    </source>
</evidence>
<keyword evidence="11" id="KW-0472">Membrane</keyword>
<evidence type="ECO:0000256" key="8">
    <source>
        <dbReference type="ARBA" id="ARBA00022968"/>
    </source>
</evidence>
<gene>
    <name evidence="16" type="primary">Pomgnt1_0</name>
    <name evidence="16" type="ORF">FJT64_012517</name>
</gene>
<reference evidence="16 17" key="1">
    <citation type="submission" date="2019-07" db="EMBL/GenBank/DDBJ databases">
        <title>Draft genome assembly of a fouling barnacle, Amphibalanus amphitrite (Darwin, 1854): The first reference genome for Thecostraca.</title>
        <authorList>
            <person name="Kim W."/>
        </authorList>
    </citation>
    <scope>NUCLEOTIDE SEQUENCE [LARGE SCALE GENOMIC DNA]</scope>
    <source>
        <strain evidence="16">SNU_AA5</strain>
        <tissue evidence="16">Soma without cirri and trophi</tissue>
    </source>
</reference>
<comment type="catalytic activity">
    <reaction evidence="13">
        <text>N(4)-(alpha-D-Man-(1-&gt;3)-[alpha-D-Man-(1-&gt;3)-[alpha-D-Man-(1-&gt;6)]-alpha-D-Man-(1-&gt;6)]-beta-D-Man-(1-&gt;4)-beta-D-GlcNAc-(1-&gt;4)-beta-D-GlcNAc)-L-asparaginyl-[protein] (N-glucan mannose isomer 5A1,2) + UDP-N-acetyl-alpha-D-glucosamine = N(4)-{beta-D-GlcNAc-(1-&gt;2)-alpha-D-Man-(1-&gt;3)-[alpha-D-Man-(1-&gt;3)-[alpha-D-Man-(1-&gt;6)]-alpha-D-Man-(1-&gt;6)]-beta-D-Man-(1-&gt;4)-beta-D-GlcNAc-(1-&gt;4)-beta-D-GlcNAc}-L-asparaginyl-[protein] + UDP + H(+)</text>
        <dbReference type="Rhea" id="RHEA:11456"/>
        <dbReference type="Rhea" id="RHEA-COMP:14367"/>
        <dbReference type="Rhea" id="RHEA-COMP:14368"/>
        <dbReference type="ChEBI" id="CHEBI:15378"/>
        <dbReference type="ChEBI" id="CHEBI:57705"/>
        <dbReference type="ChEBI" id="CHEBI:58223"/>
        <dbReference type="ChEBI" id="CHEBI:59087"/>
        <dbReference type="ChEBI" id="CHEBI:60625"/>
        <dbReference type="EC" id="2.4.1.101"/>
    </reaction>
</comment>
<dbReference type="SUPFAM" id="SSF53448">
    <property type="entry name" value="Nucleotide-diphospho-sugar transferases"/>
    <property type="match status" value="1"/>
</dbReference>
<dbReference type="AlphaFoldDB" id="A0A6A4VFL3"/>
<keyword evidence="8 13" id="KW-0735">Signal-anchor</keyword>
<evidence type="ECO:0000313" key="17">
    <source>
        <dbReference type="Proteomes" id="UP000440578"/>
    </source>
</evidence>
<feature type="compositionally biased region" description="Basic and acidic residues" evidence="14">
    <location>
        <begin position="88"/>
        <end position="100"/>
    </location>
</feature>
<feature type="domain" description="ILEI/PANDER" evidence="15">
    <location>
        <begin position="168"/>
        <end position="220"/>
    </location>
</feature>
<keyword evidence="4 13" id="KW-0328">Glycosyltransferase</keyword>
<dbReference type="OrthoDB" id="6361914at2759"/>
<comment type="subcellular location">
    <subcellularLocation>
        <location evidence="1 13">Golgi apparatus membrane</location>
        <topology evidence="1 13">Single-pass type II membrane protein</topology>
    </subcellularLocation>
</comment>
<evidence type="ECO:0000256" key="6">
    <source>
        <dbReference type="ARBA" id="ARBA00022692"/>
    </source>
</evidence>
<dbReference type="GO" id="GO:0000139">
    <property type="term" value="C:Golgi membrane"/>
    <property type="evidence" value="ECO:0007669"/>
    <property type="project" value="UniProtKB-SubCell"/>
</dbReference>
<dbReference type="InterPro" id="IPR039477">
    <property type="entry name" value="ILEI/PANDER_dom"/>
</dbReference>
<dbReference type="Gene3D" id="3.90.550.10">
    <property type="entry name" value="Spore Coat Polysaccharide Biosynthesis Protein SpsA, Chain A"/>
    <property type="match status" value="1"/>
</dbReference>
<dbReference type="UniPathway" id="UPA00378"/>
<comment type="pathway">
    <text evidence="2 13">Protein modification; protein glycosylation.</text>
</comment>
<keyword evidence="12 13" id="KW-0464">Manganese</keyword>
<dbReference type="Pfam" id="PF15711">
    <property type="entry name" value="ILEI"/>
    <property type="match status" value="1"/>
</dbReference>
<protein>
    <recommendedName>
        <fullName evidence="13">Alpha-1,3-mannosyl-glycoprotein 2-beta-N-acetylglucosaminyltransferase</fullName>
        <shortName evidence="13">GNT-I</shortName>
        <shortName evidence="13">GlcNAc-T I</shortName>
        <ecNumber evidence="13">2.4.1.101</ecNumber>
    </recommendedName>
    <alternativeName>
        <fullName evidence="13">N-glycosyl-oligosaccharide-glycoprotein N-acetylglucosaminyltransferase I</fullName>
    </alternativeName>
</protein>
<dbReference type="GO" id="GO:0030145">
    <property type="term" value="F:manganese ion binding"/>
    <property type="evidence" value="ECO:0007669"/>
    <property type="project" value="UniProtKB-UniRule"/>
</dbReference>
<keyword evidence="5 16" id="KW-0808">Transferase</keyword>
<comment type="similarity">
    <text evidence="3 13">Belongs to the glycosyltransferase 13 family.</text>
</comment>
<evidence type="ECO:0000256" key="7">
    <source>
        <dbReference type="ARBA" id="ARBA00022723"/>
    </source>
</evidence>
<dbReference type="InterPro" id="IPR052463">
    <property type="entry name" value="O-linked_mannose_GnT"/>
</dbReference>
<keyword evidence="7 13" id="KW-0479">Metal-binding</keyword>